<gene>
    <name evidence="2" type="ORF">BGW36DRAFT_364489</name>
</gene>
<protein>
    <recommendedName>
        <fullName evidence="1">Thioester reductase (TE) domain-containing protein</fullName>
    </recommendedName>
</protein>
<dbReference type="Pfam" id="PF07993">
    <property type="entry name" value="NAD_binding_4"/>
    <property type="match status" value="1"/>
</dbReference>
<comment type="caution">
    <text evidence="2">The sequence shown here is derived from an EMBL/GenBank/DDBJ whole genome shotgun (WGS) entry which is preliminary data.</text>
</comment>
<dbReference type="RefSeq" id="XP_046067136.1">
    <property type="nucleotide sequence ID" value="XM_046214559.1"/>
</dbReference>
<dbReference type="InterPro" id="IPR013120">
    <property type="entry name" value="FAR_NAD-bd"/>
</dbReference>
<accession>A0AAD4PW21</accession>
<evidence type="ECO:0000313" key="2">
    <source>
        <dbReference type="EMBL" id="KAH8690940.1"/>
    </source>
</evidence>
<dbReference type="AlphaFoldDB" id="A0AAD4PW21"/>
<dbReference type="EMBL" id="JAJTJA010000013">
    <property type="protein sequence ID" value="KAH8690940.1"/>
    <property type="molecule type" value="Genomic_DNA"/>
</dbReference>
<dbReference type="SUPFAM" id="SSF51735">
    <property type="entry name" value="NAD(P)-binding Rossmann-fold domains"/>
    <property type="match status" value="1"/>
</dbReference>
<proteinExistence type="predicted"/>
<evidence type="ECO:0000313" key="3">
    <source>
        <dbReference type="Proteomes" id="UP001201262"/>
    </source>
</evidence>
<keyword evidence="3" id="KW-1185">Reference proteome</keyword>
<name>A0AAD4PW21_9EURO</name>
<organism evidence="2 3">
    <name type="scientific">Talaromyces proteolyticus</name>
    <dbReference type="NCBI Taxonomy" id="1131652"/>
    <lineage>
        <taxon>Eukaryota</taxon>
        <taxon>Fungi</taxon>
        <taxon>Dikarya</taxon>
        <taxon>Ascomycota</taxon>
        <taxon>Pezizomycotina</taxon>
        <taxon>Eurotiomycetes</taxon>
        <taxon>Eurotiomycetidae</taxon>
        <taxon>Eurotiales</taxon>
        <taxon>Trichocomaceae</taxon>
        <taxon>Talaromyces</taxon>
        <taxon>Talaromyces sect. Bacilispori</taxon>
    </lineage>
</organism>
<feature type="domain" description="Thioester reductase (TE)" evidence="1">
    <location>
        <begin position="23"/>
        <end position="130"/>
    </location>
</feature>
<dbReference type="Gene3D" id="3.40.50.720">
    <property type="entry name" value="NAD(P)-binding Rossmann-like Domain"/>
    <property type="match status" value="1"/>
</dbReference>
<dbReference type="GeneID" id="70244846"/>
<evidence type="ECO:0000259" key="1">
    <source>
        <dbReference type="Pfam" id="PF07993"/>
    </source>
</evidence>
<sequence>MAEDCPRLDEVEWFRDQDVCYKLAVQLPTKRIYVLCRGSMQQAMTKWEASMPEYIDEIFDTGKVRCLFGDITWPDYGFTPSSVKKLQEVTVVIHAAASIAVFQSLASTIRDNYLPVRNLARMANSFAQLKVESILENHQSPYAKHFPIPYAQGKYLAERMLFDMNGQRFRTPYPFYGPEGTIPAHTFSQILLEDQEYRSMNRLSGFSESMILDELPVDLAANVCFLHLFRGTIGVVHAGVQLYVPRTIGEFFAKYRKYMARSLILKIIKARSLESGGLAKRAYQLFRNAQRDWEFDCARSQQLKNTTGPLGLQLPGHDYDQFFKARVIKLFRVAADQIDRGEAASGPIRGLT</sequence>
<dbReference type="Proteomes" id="UP001201262">
    <property type="component" value="Unassembled WGS sequence"/>
</dbReference>
<dbReference type="InterPro" id="IPR036291">
    <property type="entry name" value="NAD(P)-bd_dom_sf"/>
</dbReference>
<reference evidence="2" key="1">
    <citation type="submission" date="2021-12" db="EMBL/GenBank/DDBJ databases">
        <title>Convergent genome expansion in fungi linked to evolution of root-endophyte symbiosis.</title>
        <authorList>
            <consortium name="DOE Joint Genome Institute"/>
            <person name="Ke Y.-H."/>
            <person name="Bonito G."/>
            <person name="Liao H.-L."/>
            <person name="Looney B."/>
            <person name="Rojas-Flechas A."/>
            <person name="Nash J."/>
            <person name="Hameed K."/>
            <person name="Schadt C."/>
            <person name="Martin F."/>
            <person name="Crous P.W."/>
            <person name="Miettinen O."/>
            <person name="Magnuson J.K."/>
            <person name="Labbe J."/>
            <person name="Jacobson D."/>
            <person name="Doktycz M.J."/>
            <person name="Veneault-Fourrey C."/>
            <person name="Kuo A."/>
            <person name="Mondo S."/>
            <person name="Calhoun S."/>
            <person name="Riley R."/>
            <person name="Ohm R."/>
            <person name="LaButti K."/>
            <person name="Andreopoulos B."/>
            <person name="Pangilinan J."/>
            <person name="Nolan M."/>
            <person name="Tritt A."/>
            <person name="Clum A."/>
            <person name="Lipzen A."/>
            <person name="Daum C."/>
            <person name="Barry K."/>
            <person name="Grigoriev I.V."/>
            <person name="Vilgalys R."/>
        </authorList>
    </citation>
    <scope>NUCLEOTIDE SEQUENCE</scope>
    <source>
        <strain evidence="2">PMI_201</strain>
    </source>
</reference>